<protein>
    <recommendedName>
        <fullName evidence="11">G-protein coupled receptors family 1 profile domain-containing protein</fullName>
    </recommendedName>
</protein>
<sequence length="378" mass="42397">STMSKECVAYSVMKPDPSNHPIALLVVIPLYISVFVLGLAGNLGLIFATLRHKSLQTVQNIFIVNLGISDVILCLLSIPLTPVTHIVKEWFFGEILCKAIGGVQAIGVFIATFSLCAIAIDRYFRLVIAPGRPLRKDYAIRITVLLWVVSILVSTPYVYNMGMFRVNRMNGTRICGKVCTEHWGDDNTAKVAKKTYTIAILVIQFLVPFTIMAICYHSIFSFLRKRASNRLTSITQQANLLYVLAATAGTGDSHQNKEQLEHLIEQKKRVMSQRRRVTIILVSMVVIFGATALPHNVISIMVEFDDDETGDSMFHLFGQDYTYIVNIATHFIAMLSCVTNPVLYAFLNPEFRELILNGIKWAPYFVSRSFAPTQTSYL</sequence>
<keyword evidence="3 9" id="KW-0812">Transmembrane</keyword>
<dbReference type="GO" id="GO:0004983">
    <property type="term" value="F:neuropeptide Y receptor activity"/>
    <property type="evidence" value="ECO:0007669"/>
    <property type="project" value="InterPro"/>
</dbReference>
<comment type="subcellular location">
    <subcellularLocation>
        <location evidence="1">Membrane</location>
        <topology evidence="1">Multi-pass membrane protein</topology>
    </subcellularLocation>
</comment>
<evidence type="ECO:0000256" key="6">
    <source>
        <dbReference type="ARBA" id="ARBA00023136"/>
    </source>
</evidence>
<dbReference type="Proteomes" id="UP001432322">
    <property type="component" value="Unassembled WGS sequence"/>
</dbReference>
<evidence type="ECO:0000259" key="11">
    <source>
        <dbReference type="PROSITE" id="PS50262"/>
    </source>
</evidence>
<dbReference type="InterPro" id="IPR000611">
    <property type="entry name" value="NPY_rcpt"/>
</dbReference>
<name>A0AAV5WH38_9BILA</name>
<evidence type="ECO:0000256" key="7">
    <source>
        <dbReference type="ARBA" id="ARBA00023170"/>
    </source>
</evidence>
<comment type="caution">
    <text evidence="12">The sequence shown here is derived from an EMBL/GenBank/DDBJ whole genome shotgun (WGS) entry which is preliminary data.</text>
</comment>
<evidence type="ECO:0000256" key="5">
    <source>
        <dbReference type="ARBA" id="ARBA00023040"/>
    </source>
</evidence>
<dbReference type="PANTHER" id="PTHR24235:SF27">
    <property type="entry name" value="NEUROPEPTIDE RECEPTOR NPR-1"/>
    <property type="match status" value="1"/>
</dbReference>
<dbReference type="GO" id="GO:0005886">
    <property type="term" value="C:plasma membrane"/>
    <property type="evidence" value="ECO:0007669"/>
    <property type="project" value="TreeGrafter"/>
</dbReference>
<dbReference type="PRINTS" id="PR01012">
    <property type="entry name" value="NRPEPTIDEYR"/>
</dbReference>
<dbReference type="PROSITE" id="PS00237">
    <property type="entry name" value="G_PROTEIN_RECEP_F1_1"/>
    <property type="match status" value="1"/>
</dbReference>
<evidence type="ECO:0000313" key="13">
    <source>
        <dbReference type="Proteomes" id="UP001432322"/>
    </source>
</evidence>
<evidence type="ECO:0000313" key="12">
    <source>
        <dbReference type="EMBL" id="GMT30216.1"/>
    </source>
</evidence>
<dbReference type="CDD" id="cd15203">
    <property type="entry name" value="7tmA_NPYR-like"/>
    <property type="match status" value="1"/>
</dbReference>
<dbReference type="SMART" id="SM01381">
    <property type="entry name" value="7TM_GPCR_Srsx"/>
    <property type="match status" value="1"/>
</dbReference>
<feature type="non-terminal residue" evidence="12">
    <location>
        <position position="1"/>
    </location>
</feature>
<dbReference type="GO" id="GO:0042923">
    <property type="term" value="F:neuropeptide binding"/>
    <property type="evidence" value="ECO:0007669"/>
    <property type="project" value="TreeGrafter"/>
</dbReference>
<accession>A0AAV5WH38</accession>
<dbReference type="PANTHER" id="PTHR24235">
    <property type="entry name" value="NEUROPEPTIDE Y RECEPTOR"/>
    <property type="match status" value="1"/>
</dbReference>
<proteinExistence type="inferred from homology"/>
<keyword evidence="5 9" id="KW-0297">G-protein coupled receptor</keyword>
<keyword evidence="4 10" id="KW-1133">Transmembrane helix</keyword>
<feature type="domain" description="G-protein coupled receptors family 1 profile" evidence="11">
    <location>
        <begin position="41"/>
        <end position="344"/>
    </location>
</feature>
<evidence type="ECO:0000256" key="8">
    <source>
        <dbReference type="ARBA" id="ARBA00023224"/>
    </source>
</evidence>
<evidence type="ECO:0000256" key="1">
    <source>
        <dbReference type="ARBA" id="ARBA00004141"/>
    </source>
</evidence>
<feature type="transmembrane region" description="Helical" evidence="10">
    <location>
        <begin position="321"/>
        <end position="347"/>
    </location>
</feature>
<reference evidence="12" key="1">
    <citation type="submission" date="2023-10" db="EMBL/GenBank/DDBJ databases">
        <title>Genome assembly of Pristionchus species.</title>
        <authorList>
            <person name="Yoshida K."/>
            <person name="Sommer R.J."/>
        </authorList>
    </citation>
    <scope>NUCLEOTIDE SEQUENCE</scope>
    <source>
        <strain evidence="12">RS5133</strain>
    </source>
</reference>
<feature type="transmembrane region" description="Helical" evidence="10">
    <location>
        <begin position="22"/>
        <end position="50"/>
    </location>
</feature>
<dbReference type="InterPro" id="IPR000276">
    <property type="entry name" value="GPCR_Rhodpsn"/>
</dbReference>
<evidence type="ECO:0000256" key="3">
    <source>
        <dbReference type="ARBA" id="ARBA00022692"/>
    </source>
</evidence>
<organism evidence="12 13">
    <name type="scientific">Pristionchus fissidentatus</name>
    <dbReference type="NCBI Taxonomy" id="1538716"/>
    <lineage>
        <taxon>Eukaryota</taxon>
        <taxon>Metazoa</taxon>
        <taxon>Ecdysozoa</taxon>
        <taxon>Nematoda</taxon>
        <taxon>Chromadorea</taxon>
        <taxon>Rhabditida</taxon>
        <taxon>Rhabditina</taxon>
        <taxon>Diplogasteromorpha</taxon>
        <taxon>Diplogasteroidea</taxon>
        <taxon>Neodiplogasteridae</taxon>
        <taxon>Pristionchus</taxon>
    </lineage>
</organism>
<dbReference type="Pfam" id="PF00001">
    <property type="entry name" value="7tm_1"/>
    <property type="match status" value="1"/>
</dbReference>
<evidence type="ECO:0000256" key="10">
    <source>
        <dbReference type="SAM" id="Phobius"/>
    </source>
</evidence>
<feature type="transmembrane region" description="Helical" evidence="10">
    <location>
        <begin position="100"/>
        <end position="120"/>
    </location>
</feature>
<dbReference type="EMBL" id="BTSY01000005">
    <property type="protein sequence ID" value="GMT30216.1"/>
    <property type="molecule type" value="Genomic_DNA"/>
</dbReference>
<feature type="transmembrane region" description="Helical" evidence="10">
    <location>
        <begin position="62"/>
        <end position="80"/>
    </location>
</feature>
<keyword evidence="8 9" id="KW-0807">Transducer</keyword>
<evidence type="ECO:0000256" key="9">
    <source>
        <dbReference type="RuleBase" id="RU000688"/>
    </source>
</evidence>
<dbReference type="GO" id="GO:0043005">
    <property type="term" value="C:neuron projection"/>
    <property type="evidence" value="ECO:0007669"/>
    <property type="project" value="TreeGrafter"/>
</dbReference>
<gene>
    <name evidence="12" type="ORF">PFISCL1PPCAC_21513</name>
</gene>
<feature type="transmembrane region" description="Helical" evidence="10">
    <location>
        <begin position="140"/>
        <end position="159"/>
    </location>
</feature>
<keyword evidence="6 10" id="KW-0472">Membrane</keyword>
<dbReference type="Gene3D" id="1.20.1070.10">
    <property type="entry name" value="Rhodopsin 7-helix transmembrane proteins"/>
    <property type="match status" value="1"/>
</dbReference>
<keyword evidence="7 9" id="KW-0675">Receptor</keyword>
<dbReference type="PROSITE" id="PS50262">
    <property type="entry name" value="G_PROTEIN_RECEP_F1_2"/>
    <property type="match status" value="1"/>
</dbReference>
<comment type="similarity">
    <text evidence="2 9">Belongs to the G-protein coupled receptor 1 family.</text>
</comment>
<feature type="transmembrane region" description="Helical" evidence="10">
    <location>
        <begin position="196"/>
        <end position="223"/>
    </location>
</feature>
<feature type="transmembrane region" description="Helical" evidence="10">
    <location>
        <begin position="277"/>
        <end position="301"/>
    </location>
</feature>
<evidence type="ECO:0000256" key="2">
    <source>
        <dbReference type="ARBA" id="ARBA00010663"/>
    </source>
</evidence>
<dbReference type="SUPFAM" id="SSF81321">
    <property type="entry name" value="Family A G protein-coupled receptor-like"/>
    <property type="match status" value="1"/>
</dbReference>
<dbReference type="InterPro" id="IPR017452">
    <property type="entry name" value="GPCR_Rhodpsn_7TM"/>
</dbReference>
<evidence type="ECO:0000256" key="4">
    <source>
        <dbReference type="ARBA" id="ARBA00022989"/>
    </source>
</evidence>
<keyword evidence="13" id="KW-1185">Reference proteome</keyword>
<dbReference type="PRINTS" id="PR00237">
    <property type="entry name" value="GPCRRHODOPSN"/>
</dbReference>
<dbReference type="AlphaFoldDB" id="A0AAV5WH38"/>